<keyword evidence="4 6" id="KW-1133">Transmembrane helix</keyword>
<proteinExistence type="inferred from homology"/>
<organism evidence="7 8">
    <name type="scientific">Mycoplasmopsis alligatoris A21JP2</name>
    <dbReference type="NCBI Taxonomy" id="747682"/>
    <lineage>
        <taxon>Bacteria</taxon>
        <taxon>Bacillati</taxon>
        <taxon>Mycoplasmatota</taxon>
        <taxon>Mycoplasmoidales</taxon>
        <taxon>Metamycoplasmataceae</taxon>
        <taxon>Mycoplasmopsis</taxon>
    </lineage>
</organism>
<keyword evidence="3 6" id="KW-0812">Transmembrane</keyword>
<evidence type="ECO:0000313" key="7">
    <source>
        <dbReference type="EMBL" id="EFF41476.1"/>
    </source>
</evidence>
<reference evidence="7 8" key="1">
    <citation type="submission" date="2010-03" db="EMBL/GenBank/DDBJ databases">
        <authorList>
            <person name="Glass J.I."/>
            <person name="Benders G.A."/>
            <person name="Durkin A.S."/>
            <person name="Farmerie W.G."/>
            <person name="Hlavinka K."/>
            <person name="Hostetler J."/>
            <person name="Jackson J."/>
            <person name="May M.A."/>
            <person name="Miller R.H."/>
            <person name="Paralanov V."/>
            <person name="Radune D."/>
            <person name="Szczypinski B."/>
            <person name="Brown D.R."/>
        </authorList>
    </citation>
    <scope>NUCLEOTIDE SEQUENCE [LARGE SCALE GENOMIC DNA]</scope>
    <source>
        <strain evidence="7 8">A21JP2</strain>
    </source>
</reference>
<evidence type="ECO:0000256" key="4">
    <source>
        <dbReference type="ARBA" id="ARBA00022989"/>
    </source>
</evidence>
<evidence type="ECO:0000313" key="8">
    <source>
        <dbReference type="Proteomes" id="UP000004757"/>
    </source>
</evidence>
<gene>
    <name evidence="7" type="ORF">MALL_0027</name>
</gene>
<dbReference type="RefSeq" id="WP_005683581.1">
    <property type="nucleotide sequence ID" value="NZ_ADNC01000020.1"/>
</dbReference>
<comment type="subcellular location">
    <subcellularLocation>
        <location evidence="1">Membrane</location>
        <topology evidence="1">Single-pass membrane protein</topology>
    </subcellularLocation>
</comment>
<dbReference type="EMBL" id="ADNC01000020">
    <property type="protein sequence ID" value="EFF41476.1"/>
    <property type="molecule type" value="Genomic_DNA"/>
</dbReference>
<dbReference type="OrthoDB" id="1769076at2"/>
<dbReference type="Proteomes" id="UP000004757">
    <property type="component" value="Unassembled WGS sequence"/>
</dbReference>
<keyword evidence="8" id="KW-1185">Reference proteome</keyword>
<evidence type="ECO:0000256" key="3">
    <source>
        <dbReference type="ARBA" id="ARBA00022692"/>
    </source>
</evidence>
<feature type="transmembrane region" description="Helical" evidence="6">
    <location>
        <begin position="6"/>
        <end position="32"/>
    </location>
</feature>
<dbReference type="eggNOG" id="COG3763">
    <property type="taxonomic scope" value="Bacteria"/>
</dbReference>
<name>D4XW06_9BACT</name>
<evidence type="ECO:0000256" key="6">
    <source>
        <dbReference type="SAM" id="Phobius"/>
    </source>
</evidence>
<comment type="caution">
    <text evidence="7">The sequence shown here is derived from an EMBL/GenBank/DDBJ whole genome shotgun (WGS) entry which is preliminary data.</text>
</comment>
<protein>
    <submittedName>
        <fullName evidence="7">Uncharacterized protein</fullName>
    </submittedName>
</protein>
<sequence>MVELSAGAFAGVIIGTIIGVALLVAVITFFVVRKMFEKQIKENPPITEKMIRVMFNQMGRKASETQIKQIMRSMQNAKDK</sequence>
<evidence type="ECO:0000256" key="2">
    <source>
        <dbReference type="ARBA" id="ARBA00006694"/>
    </source>
</evidence>
<dbReference type="GO" id="GO:0016020">
    <property type="term" value="C:membrane"/>
    <property type="evidence" value="ECO:0007669"/>
    <property type="project" value="UniProtKB-SubCell"/>
</dbReference>
<evidence type="ECO:0000256" key="1">
    <source>
        <dbReference type="ARBA" id="ARBA00004167"/>
    </source>
</evidence>
<dbReference type="InterPro" id="IPR005359">
    <property type="entry name" value="UPF0154"/>
</dbReference>
<dbReference type="AlphaFoldDB" id="D4XW06"/>
<comment type="similarity">
    <text evidence="2">Belongs to the UPF0154 family.</text>
</comment>
<evidence type="ECO:0000256" key="5">
    <source>
        <dbReference type="ARBA" id="ARBA00023136"/>
    </source>
</evidence>
<dbReference type="Pfam" id="PF03672">
    <property type="entry name" value="UPF0154"/>
    <property type="match status" value="1"/>
</dbReference>
<keyword evidence="5 6" id="KW-0472">Membrane</keyword>
<accession>D4XW06</accession>